<dbReference type="PROSITE" id="PS50011">
    <property type="entry name" value="PROTEIN_KINASE_DOM"/>
    <property type="match status" value="1"/>
</dbReference>
<dbReference type="AlphaFoldDB" id="A0AAV5UAC2"/>
<feature type="domain" description="Protein kinase" evidence="1">
    <location>
        <begin position="90"/>
        <end position="155"/>
    </location>
</feature>
<sequence>SQAECTLRIAGAEFLFLSTVRASAIKSTVDTAINSHRKCLEYAKELAAYRKEEREEVNLAFRKLLIAAEHTDFLAGERLNAKFSEVDLSLYSAVPIGSGGEGSIFRCDLPGSIISSCDETVTVVCKKFESGDVARGNNEIRSLSDLRHPNVVQLL</sequence>
<dbReference type="GO" id="GO:0004672">
    <property type="term" value="F:protein kinase activity"/>
    <property type="evidence" value="ECO:0007669"/>
    <property type="project" value="InterPro"/>
</dbReference>
<accession>A0AAV5UAC2</accession>
<dbReference type="GO" id="GO:0005524">
    <property type="term" value="F:ATP binding"/>
    <property type="evidence" value="ECO:0007669"/>
    <property type="project" value="InterPro"/>
</dbReference>
<evidence type="ECO:0000259" key="1">
    <source>
        <dbReference type="PROSITE" id="PS50011"/>
    </source>
</evidence>
<dbReference type="Gene3D" id="3.30.200.20">
    <property type="entry name" value="Phosphorylase Kinase, domain 1"/>
    <property type="match status" value="1"/>
</dbReference>
<gene>
    <name evidence="2" type="ORF">PENTCL1PPCAC_25562</name>
</gene>
<dbReference type="SUPFAM" id="SSF56112">
    <property type="entry name" value="Protein kinase-like (PK-like)"/>
    <property type="match status" value="1"/>
</dbReference>
<proteinExistence type="predicted"/>
<feature type="non-terminal residue" evidence="2">
    <location>
        <position position="1"/>
    </location>
</feature>
<dbReference type="EMBL" id="BTSX01000006">
    <property type="protein sequence ID" value="GMT03388.1"/>
    <property type="molecule type" value="Genomic_DNA"/>
</dbReference>
<keyword evidence="3" id="KW-1185">Reference proteome</keyword>
<dbReference type="InterPro" id="IPR011009">
    <property type="entry name" value="Kinase-like_dom_sf"/>
</dbReference>
<evidence type="ECO:0000313" key="3">
    <source>
        <dbReference type="Proteomes" id="UP001432027"/>
    </source>
</evidence>
<dbReference type="Proteomes" id="UP001432027">
    <property type="component" value="Unassembled WGS sequence"/>
</dbReference>
<dbReference type="InterPro" id="IPR000719">
    <property type="entry name" value="Prot_kinase_dom"/>
</dbReference>
<name>A0AAV5UAC2_9BILA</name>
<organism evidence="2 3">
    <name type="scientific">Pristionchus entomophagus</name>
    <dbReference type="NCBI Taxonomy" id="358040"/>
    <lineage>
        <taxon>Eukaryota</taxon>
        <taxon>Metazoa</taxon>
        <taxon>Ecdysozoa</taxon>
        <taxon>Nematoda</taxon>
        <taxon>Chromadorea</taxon>
        <taxon>Rhabditida</taxon>
        <taxon>Rhabditina</taxon>
        <taxon>Diplogasteromorpha</taxon>
        <taxon>Diplogasteroidea</taxon>
        <taxon>Neodiplogasteridae</taxon>
        <taxon>Pristionchus</taxon>
    </lineage>
</organism>
<comment type="caution">
    <text evidence="2">The sequence shown here is derived from an EMBL/GenBank/DDBJ whole genome shotgun (WGS) entry which is preliminary data.</text>
</comment>
<protein>
    <recommendedName>
        <fullName evidence="1">Protein kinase domain-containing protein</fullName>
    </recommendedName>
</protein>
<reference evidence="2" key="1">
    <citation type="submission" date="2023-10" db="EMBL/GenBank/DDBJ databases">
        <title>Genome assembly of Pristionchus species.</title>
        <authorList>
            <person name="Yoshida K."/>
            <person name="Sommer R.J."/>
        </authorList>
    </citation>
    <scope>NUCLEOTIDE SEQUENCE</scope>
    <source>
        <strain evidence="2">RS0144</strain>
    </source>
</reference>
<evidence type="ECO:0000313" key="2">
    <source>
        <dbReference type="EMBL" id="GMT03388.1"/>
    </source>
</evidence>